<evidence type="ECO:0000256" key="2">
    <source>
        <dbReference type="SAM" id="Phobius"/>
    </source>
</evidence>
<proteinExistence type="predicted"/>
<dbReference type="Proteomes" id="UP001235720">
    <property type="component" value="Unassembled WGS sequence"/>
</dbReference>
<evidence type="ECO:0000256" key="1">
    <source>
        <dbReference type="SAM" id="MobiDB-lite"/>
    </source>
</evidence>
<dbReference type="RefSeq" id="WP_289470157.1">
    <property type="nucleotide sequence ID" value="NZ_JAUCMM010000004.1"/>
</dbReference>
<dbReference type="EMBL" id="JAUCMM010000004">
    <property type="protein sequence ID" value="MDM7888533.1"/>
    <property type="molecule type" value="Genomic_DNA"/>
</dbReference>
<protein>
    <submittedName>
        <fullName evidence="3">Uncharacterized protein</fullName>
    </submittedName>
</protein>
<evidence type="ECO:0000313" key="3">
    <source>
        <dbReference type="EMBL" id="MDM7888533.1"/>
    </source>
</evidence>
<feature type="transmembrane region" description="Helical" evidence="2">
    <location>
        <begin position="21"/>
        <end position="42"/>
    </location>
</feature>
<evidence type="ECO:0000313" key="4">
    <source>
        <dbReference type="Proteomes" id="UP001235720"/>
    </source>
</evidence>
<organism evidence="3 4">
    <name type="scientific">Curtobacterium subtropicum</name>
    <dbReference type="NCBI Taxonomy" id="3055138"/>
    <lineage>
        <taxon>Bacteria</taxon>
        <taxon>Bacillati</taxon>
        <taxon>Actinomycetota</taxon>
        <taxon>Actinomycetes</taxon>
        <taxon>Micrococcales</taxon>
        <taxon>Microbacteriaceae</taxon>
        <taxon>Curtobacterium</taxon>
    </lineage>
</organism>
<sequence>MGNGGSMVDDVAWSPPRRRNGIWWIVASGLLLPAGWVMWLLVALAGYNGAGNSTHTLSNQTIGSIIVTVVCAGVPLAGVVVLLVQRRRNRSVTLVGPVACAVFVVLAAVSLGYPTIGIAQAWAEEEQQRAQPLTPLETSRTQAQAEQDLTAVGERAVRAMGADPGSGEIGQYTAACPLSNLDQGTQYRWRWSASSVPEDDPRSEAEREADELPAAELEQRIAPVREVFRDAGLRDADPLGWDVRGYGDGWLHEAFVGVTKVSGDVSLETSCLAGGPGDGYDEDE</sequence>
<keyword evidence="2" id="KW-0472">Membrane</keyword>
<gene>
    <name evidence="3" type="ORF">QUG98_08695</name>
</gene>
<name>A0ABT7TG17_9MICO</name>
<feature type="region of interest" description="Disordered" evidence="1">
    <location>
        <begin position="192"/>
        <end position="215"/>
    </location>
</feature>
<keyword evidence="4" id="KW-1185">Reference proteome</keyword>
<keyword evidence="2" id="KW-0812">Transmembrane</keyword>
<feature type="transmembrane region" description="Helical" evidence="2">
    <location>
        <begin position="62"/>
        <end position="84"/>
    </location>
</feature>
<keyword evidence="2" id="KW-1133">Transmembrane helix</keyword>
<comment type="caution">
    <text evidence="3">The sequence shown here is derived from an EMBL/GenBank/DDBJ whole genome shotgun (WGS) entry which is preliminary data.</text>
</comment>
<feature type="transmembrane region" description="Helical" evidence="2">
    <location>
        <begin position="91"/>
        <end position="113"/>
    </location>
</feature>
<accession>A0ABT7TG17</accession>
<reference evidence="3 4" key="1">
    <citation type="submission" date="2023-06" db="EMBL/GenBank/DDBJ databases">
        <authorList>
            <person name="Feng G."/>
            <person name="Li J."/>
            <person name="Zhu H."/>
        </authorList>
    </citation>
    <scope>NUCLEOTIDE SEQUENCE [LARGE SCALE GENOMIC DNA]</scope>
    <source>
        <strain evidence="3 4">RHCJP20</strain>
    </source>
</reference>